<organism evidence="2 3">
    <name type="scientific">Bursaphelenchus okinawaensis</name>
    <dbReference type="NCBI Taxonomy" id="465554"/>
    <lineage>
        <taxon>Eukaryota</taxon>
        <taxon>Metazoa</taxon>
        <taxon>Ecdysozoa</taxon>
        <taxon>Nematoda</taxon>
        <taxon>Chromadorea</taxon>
        <taxon>Rhabditida</taxon>
        <taxon>Tylenchina</taxon>
        <taxon>Tylenchomorpha</taxon>
        <taxon>Aphelenchoidea</taxon>
        <taxon>Aphelenchoididae</taxon>
        <taxon>Bursaphelenchus</taxon>
    </lineage>
</organism>
<dbReference type="PANTHER" id="PTHR10974:SF1">
    <property type="entry name" value="FI08016P-RELATED"/>
    <property type="match status" value="1"/>
</dbReference>
<keyword evidence="3" id="KW-1185">Reference proteome</keyword>
<evidence type="ECO:0008006" key="4">
    <source>
        <dbReference type="Google" id="ProtNLM"/>
    </source>
</evidence>
<keyword evidence="1" id="KW-0472">Membrane</keyword>
<dbReference type="GO" id="GO:0005615">
    <property type="term" value="C:extracellular space"/>
    <property type="evidence" value="ECO:0007669"/>
    <property type="project" value="TreeGrafter"/>
</dbReference>
<reference evidence="2" key="1">
    <citation type="submission" date="2020-09" db="EMBL/GenBank/DDBJ databases">
        <authorList>
            <person name="Kikuchi T."/>
        </authorList>
    </citation>
    <scope>NUCLEOTIDE SEQUENCE</scope>
    <source>
        <strain evidence="2">SH1</strain>
    </source>
</reference>
<dbReference type="AlphaFoldDB" id="A0A811KYV0"/>
<dbReference type="Gene3D" id="3.40.720.10">
    <property type="entry name" value="Alkaline Phosphatase, subunit A"/>
    <property type="match status" value="1"/>
</dbReference>
<dbReference type="PANTHER" id="PTHR10974">
    <property type="entry name" value="FI08016P-RELATED"/>
    <property type="match status" value="1"/>
</dbReference>
<evidence type="ECO:0000313" key="2">
    <source>
        <dbReference type="EMBL" id="CAD5221035.1"/>
    </source>
</evidence>
<dbReference type="InterPro" id="IPR017850">
    <property type="entry name" value="Alkaline_phosphatase_core_sf"/>
</dbReference>
<evidence type="ECO:0000256" key="1">
    <source>
        <dbReference type="SAM" id="Phobius"/>
    </source>
</evidence>
<keyword evidence="1" id="KW-0812">Transmembrane</keyword>
<dbReference type="Proteomes" id="UP000783686">
    <property type="component" value="Unassembled WGS sequence"/>
</dbReference>
<dbReference type="Pfam" id="PF02995">
    <property type="entry name" value="DUF229"/>
    <property type="match status" value="1"/>
</dbReference>
<feature type="transmembrane region" description="Helical" evidence="1">
    <location>
        <begin position="12"/>
        <end position="33"/>
    </location>
</feature>
<proteinExistence type="predicted"/>
<accession>A0A811KYV0</accession>
<dbReference type="CDD" id="cd16021">
    <property type="entry name" value="ALP_like"/>
    <property type="match status" value="1"/>
</dbReference>
<name>A0A811KYV0_9BILA</name>
<comment type="caution">
    <text evidence="2">The sequence shown here is derived from an EMBL/GenBank/DDBJ whole genome shotgun (WGS) entry which is preliminary data.</text>
</comment>
<protein>
    <recommendedName>
        <fullName evidence="4">DUF229 domain-containing protein</fullName>
    </recommendedName>
</protein>
<dbReference type="EMBL" id="CAJFCW020000004">
    <property type="protein sequence ID" value="CAG9114480.1"/>
    <property type="molecule type" value="Genomic_DNA"/>
</dbReference>
<gene>
    <name evidence="2" type="ORF">BOKJ2_LOCUS9243</name>
</gene>
<dbReference type="FunFam" id="3.40.720.10:FF:000017">
    <property type="entry name" value="Predicted protein"/>
    <property type="match status" value="1"/>
</dbReference>
<keyword evidence="1" id="KW-1133">Transmembrane helix</keyword>
<evidence type="ECO:0000313" key="3">
    <source>
        <dbReference type="Proteomes" id="UP000614601"/>
    </source>
</evidence>
<dbReference type="OrthoDB" id="413313at2759"/>
<dbReference type="SUPFAM" id="SSF53649">
    <property type="entry name" value="Alkaline phosphatase-like"/>
    <property type="match status" value="1"/>
</dbReference>
<dbReference type="InterPro" id="IPR004245">
    <property type="entry name" value="DUF229"/>
</dbReference>
<dbReference type="EMBL" id="CAJFDH010000004">
    <property type="protein sequence ID" value="CAD5221035.1"/>
    <property type="molecule type" value="Genomic_DNA"/>
</dbReference>
<sequence>MRTCRQFSAHTAIRRVFWVTLAVSLLLLFYIAVLPGEVQYTERIPANFSAIKQKFTFGNVTLKVVAIGQNADKNDKKAISTPGEATCRIPKLDKNNPEIMAFDKEPHPLNCNGEPHWFELDMDNKLVLTARGETIKSNGSFKCTVAYFEREDDDHVKWEPEKQVQVGDKIDHSDYSLLKCEQNGKVWERLFMNIVPRKELIQKSADAKPSPDWSGLNLFFMGFDSLSQQAYRRSLPKTVEFLEKELGSIILDGYNIVGDGTPQAFIPILTGQTEEELPMTRKRVKGAQYVDEVYPFVWKNYSDAGYVTVYGEDAAAVGTFTYRLKGFKHQPADHYTRTFFQYAEKYAKNIKCDGPETQHKVWFKYAEDFMHKYPKDTKKFLLMFHALLSHNDINEVKLADEEFRDLLKRLKTDGYFDDALVVIMADHGNRFADVRATQQGQLEERLPFMSFALPEKFKQTEKGRLAYENLKKNKDRLTSPFDLHPTLMNILKFPSVEELNTVQDAKENRALSLFREIPENRTCAQAGIASHWCTCLNWEEAYTTQEQKDLSNLLALGIVKTMNEYTAKERSLCAEIHLAEVLSAKRLIPNTDLMKYNGVKDQDGFVPQLQGKTKATFFTYQIKLNTQPGNAIYEATVNYDEVAKELTVDYRSISHVNKFGDLPHCIIDKNYFLAAYCVCNDKIL</sequence>
<dbReference type="Proteomes" id="UP000614601">
    <property type="component" value="Unassembled WGS sequence"/>
</dbReference>